<name>A0A8B6FAN3_MYTGA</name>
<accession>A0A8B6FAN3</accession>
<gene>
    <name evidence="2" type="ORF">MGAL_10B024255</name>
</gene>
<evidence type="ECO:0000313" key="2">
    <source>
        <dbReference type="EMBL" id="VDI47070.1"/>
    </source>
</evidence>
<dbReference type="Proteomes" id="UP000596742">
    <property type="component" value="Unassembled WGS sequence"/>
</dbReference>
<evidence type="ECO:0000256" key="1">
    <source>
        <dbReference type="SAM" id="Coils"/>
    </source>
</evidence>
<dbReference type="AlphaFoldDB" id="A0A8B6FAN3"/>
<sequence>MNAEKVVILVDRKQNLVEIKNQRQIIPEEIKQVRNKINGHLDGLKQPIHHDVYAAEEKVKTQIEDLLRKLADHTENIDILQTNMSAIKEYASDLQAFIGSKLIEKELKKQEIFMQSLIENDSLQKKDLNCKIKDKISDVLSTVTSIGSISVTSNSPFVVLQTDKNKQAQIRIFHRETPTPINDIKMTLNRKFELIGTTGGSFSSTGDVFLVDNSKKRLLILKKYGTLKIDIP</sequence>
<keyword evidence="3" id="KW-1185">Reference proteome</keyword>
<feature type="coiled-coil region" evidence="1">
    <location>
        <begin position="56"/>
        <end position="83"/>
    </location>
</feature>
<organism evidence="2 3">
    <name type="scientific">Mytilus galloprovincialis</name>
    <name type="common">Mediterranean mussel</name>
    <dbReference type="NCBI Taxonomy" id="29158"/>
    <lineage>
        <taxon>Eukaryota</taxon>
        <taxon>Metazoa</taxon>
        <taxon>Spiralia</taxon>
        <taxon>Lophotrochozoa</taxon>
        <taxon>Mollusca</taxon>
        <taxon>Bivalvia</taxon>
        <taxon>Autobranchia</taxon>
        <taxon>Pteriomorphia</taxon>
        <taxon>Mytilida</taxon>
        <taxon>Mytiloidea</taxon>
        <taxon>Mytilidae</taxon>
        <taxon>Mytilinae</taxon>
        <taxon>Mytilus</taxon>
    </lineage>
</organism>
<dbReference type="EMBL" id="UYJE01006571">
    <property type="protein sequence ID" value="VDI47070.1"/>
    <property type="molecule type" value="Genomic_DNA"/>
</dbReference>
<protein>
    <submittedName>
        <fullName evidence="2">Uncharacterized protein</fullName>
    </submittedName>
</protein>
<dbReference type="OrthoDB" id="10416837at2759"/>
<evidence type="ECO:0000313" key="3">
    <source>
        <dbReference type="Proteomes" id="UP000596742"/>
    </source>
</evidence>
<proteinExistence type="predicted"/>
<keyword evidence="1" id="KW-0175">Coiled coil</keyword>
<reference evidence="2" key="1">
    <citation type="submission" date="2018-11" db="EMBL/GenBank/DDBJ databases">
        <authorList>
            <person name="Alioto T."/>
            <person name="Alioto T."/>
        </authorList>
    </citation>
    <scope>NUCLEOTIDE SEQUENCE</scope>
</reference>
<comment type="caution">
    <text evidence="2">The sequence shown here is derived from an EMBL/GenBank/DDBJ whole genome shotgun (WGS) entry which is preliminary data.</text>
</comment>